<feature type="region of interest" description="Disordered" evidence="1">
    <location>
        <begin position="289"/>
        <end position="366"/>
    </location>
</feature>
<evidence type="ECO:0000313" key="3">
    <source>
        <dbReference type="Proteomes" id="UP001521222"/>
    </source>
</evidence>
<gene>
    <name evidence="2" type="ORF">SLS59_000319</name>
</gene>
<sequence>MLHREGRRTQLDIWKEGSFDSAIWLYHLVFSPSVQDPSLQATVSDGSPDRQGGVVSRRSVLKDIPKDKPEMLTRDMIVWNARTEPKYVVDRLLFTWTTLSHEQITSTSIHQHFNSGWSDRALEMLEEVKPELDRESISGSEDEHEPWYSEPPILARTRTRRAIAPDIQTPSSSRPHVRFDTTTEMSSGSAAPISQSARSTVSHASMPTVYTIDSDDSLRTKCGNSGWDASKWSSGWEPDGHDAEDTFNDNLWESVEKGDNDFGFGLGAFKKSVEAPPAKDDVWGFCTRESGKKKKKKKKGSAALFEDSAPERPPEPVPEATGINDDTRTASSGNKKKKKKKKIETVYLPPPPASPHPELSPIDFEPVPDVSAVLPAAGFSKLQKGKSEKKTKEEADERNGSDLDQNKKRQPYVESDSEPQPEPIDSTATENAEPADHPRADRRPDWYQRDFVDTTRYSHPIYRPQERNRSRPVHHPSLSWNPFAYSNIPASYQHMSRAPPPPTAPLPPPPVPHAESSNDPRLSKIETLLASHQERLAQMNDSKVSESLETAVKHLLSTPTEYNETIRELVRSLGQQKETQLKVETDFAAERRLTLAAAEEKLEIIHGLERLVTQQKDDQRKAEERWLVEKEALQHQAFKAAEIQEVALKDIASAQSAQEAMRQTLEASRMQTEAEKKSRIETETKAAEARRKADEENKERFQHYEQILKASRENPRKEEFGMPQPVRQTFIRDHNRSVEVNEYSVEALGSSMPSTLPIINSFQDDFRRSGADTKYEDRTWPRRERHNSFVGSARSVHSSRISLEGSSNQSAVQQSQQTIVFSTGASVNTARISQLQKSLAKSGIRTVLDGTQGSSHDEMVLYKPNDVQIVRSTIFWEAPALALGSELLLTLKESGWKPSYSRRSGMFSDSIPLSDH</sequence>
<proteinExistence type="predicted"/>
<evidence type="ECO:0000313" key="2">
    <source>
        <dbReference type="EMBL" id="KAL1611600.1"/>
    </source>
</evidence>
<feature type="compositionally biased region" description="Basic and acidic residues" evidence="1">
    <location>
        <begin position="434"/>
        <end position="453"/>
    </location>
</feature>
<dbReference type="Proteomes" id="UP001521222">
    <property type="component" value="Unassembled WGS sequence"/>
</dbReference>
<reference evidence="2 3" key="1">
    <citation type="submission" date="2024-02" db="EMBL/GenBank/DDBJ databases">
        <title>De novo assembly and annotation of 12 fungi associated with fruit tree decline syndrome in Ontario, Canada.</title>
        <authorList>
            <person name="Sulman M."/>
            <person name="Ellouze W."/>
            <person name="Ilyukhin E."/>
        </authorList>
    </citation>
    <scope>NUCLEOTIDE SEQUENCE [LARGE SCALE GENOMIC DNA]</scope>
    <source>
        <strain evidence="2 3">M97-236</strain>
    </source>
</reference>
<evidence type="ECO:0000256" key="1">
    <source>
        <dbReference type="SAM" id="MobiDB-lite"/>
    </source>
</evidence>
<dbReference type="EMBL" id="JAKIXB020000001">
    <property type="protein sequence ID" value="KAL1611600.1"/>
    <property type="molecule type" value="Genomic_DNA"/>
</dbReference>
<feature type="region of interest" description="Disordered" evidence="1">
    <location>
        <begin position="492"/>
        <end position="519"/>
    </location>
</feature>
<keyword evidence="3" id="KW-1185">Reference proteome</keyword>
<feature type="region of interest" description="Disordered" evidence="1">
    <location>
        <begin position="378"/>
        <end position="478"/>
    </location>
</feature>
<organism evidence="2 3">
    <name type="scientific">Nothophoma quercina</name>
    <dbReference type="NCBI Taxonomy" id="749835"/>
    <lineage>
        <taxon>Eukaryota</taxon>
        <taxon>Fungi</taxon>
        <taxon>Dikarya</taxon>
        <taxon>Ascomycota</taxon>
        <taxon>Pezizomycotina</taxon>
        <taxon>Dothideomycetes</taxon>
        <taxon>Pleosporomycetidae</taxon>
        <taxon>Pleosporales</taxon>
        <taxon>Pleosporineae</taxon>
        <taxon>Didymellaceae</taxon>
        <taxon>Nothophoma</taxon>
    </lineage>
</organism>
<feature type="compositionally biased region" description="Basic residues" evidence="1">
    <location>
        <begin position="291"/>
        <end position="300"/>
    </location>
</feature>
<accession>A0ABR3S4J2</accession>
<feature type="compositionally biased region" description="Basic and acidic residues" evidence="1">
    <location>
        <begin position="672"/>
        <end position="699"/>
    </location>
</feature>
<feature type="compositionally biased region" description="Pro residues" evidence="1">
    <location>
        <begin position="498"/>
        <end position="512"/>
    </location>
</feature>
<feature type="compositionally biased region" description="Basic and acidic residues" evidence="1">
    <location>
        <begin position="385"/>
        <end position="407"/>
    </location>
</feature>
<feature type="region of interest" description="Disordered" evidence="1">
    <location>
        <begin position="669"/>
        <end position="699"/>
    </location>
</feature>
<comment type="caution">
    <text evidence="2">The sequence shown here is derived from an EMBL/GenBank/DDBJ whole genome shotgun (WGS) entry which is preliminary data.</text>
</comment>
<name>A0ABR3S4J2_9PLEO</name>
<protein>
    <submittedName>
        <fullName evidence="2">Uncharacterized protein</fullName>
    </submittedName>
</protein>